<dbReference type="GeneID" id="38135145"/>
<dbReference type="RefSeq" id="XP_026625027.1">
    <property type="nucleotide sequence ID" value="XM_026766789.1"/>
</dbReference>
<name>A0A3F3PYM6_9EURO</name>
<feature type="region of interest" description="Disordered" evidence="1">
    <location>
        <begin position="48"/>
        <end position="78"/>
    </location>
</feature>
<feature type="compositionally biased region" description="Polar residues" evidence="1">
    <location>
        <begin position="49"/>
        <end position="58"/>
    </location>
</feature>
<evidence type="ECO:0000313" key="2">
    <source>
        <dbReference type="EMBL" id="RDH32005.1"/>
    </source>
</evidence>
<dbReference type="Proteomes" id="UP000253729">
    <property type="component" value="Unassembled WGS sequence"/>
</dbReference>
<reference evidence="2 3" key="1">
    <citation type="submission" date="2018-07" db="EMBL/GenBank/DDBJ databases">
        <title>The genomes of Aspergillus section Nigri reveals drivers in fungal speciation.</title>
        <authorList>
            <consortium name="DOE Joint Genome Institute"/>
            <person name="Vesth T.C."/>
            <person name="Nybo J."/>
            <person name="Theobald S."/>
            <person name="Brandl J."/>
            <person name="Frisvad J.C."/>
            <person name="Nielsen K.F."/>
            <person name="Lyhne E.K."/>
            <person name="Kogle M.E."/>
            <person name="Kuo A."/>
            <person name="Riley R."/>
            <person name="Clum A."/>
            <person name="Nolan M."/>
            <person name="Lipzen A."/>
            <person name="Salamov A."/>
            <person name="Henrissat B."/>
            <person name="Wiebenga A."/>
            <person name="De vries R.P."/>
            <person name="Grigoriev I.V."/>
            <person name="Mortensen U.H."/>
            <person name="Andersen M.R."/>
            <person name="Baker S.E."/>
        </authorList>
    </citation>
    <scope>NUCLEOTIDE SEQUENCE [LARGE SCALE GENOMIC DNA]</scope>
    <source>
        <strain evidence="2 3">CBS 139.54b</strain>
    </source>
</reference>
<protein>
    <submittedName>
        <fullName evidence="2">Uncharacterized protein</fullName>
    </submittedName>
</protein>
<accession>A0A3F3PYM6</accession>
<proteinExistence type="predicted"/>
<organism evidence="2 3">
    <name type="scientific">Aspergillus welwitschiae</name>
    <dbReference type="NCBI Taxonomy" id="1341132"/>
    <lineage>
        <taxon>Eukaryota</taxon>
        <taxon>Fungi</taxon>
        <taxon>Dikarya</taxon>
        <taxon>Ascomycota</taxon>
        <taxon>Pezizomycotina</taxon>
        <taxon>Eurotiomycetes</taxon>
        <taxon>Eurotiomycetidae</taxon>
        <taxon>Eurotiales</taxon>
        <taxon>Aspergillaceae</taxon>
        <taxon>Aspergillus</taxon>
        <taxon>Aspergillus subgen. Circumdati</taxon>
    </lineage>
</organism>
<dbReference type="EMBL" id="KZ852052">
    <property type="protein sequence ID" value="RDH32005.1"/>
    <property type="molecule type" value="Genomic_DNA"/>
</dbReference>
<dbReference type="AlphaFoldDB" id="A0A3F3PYM6"/>
<gene>
    <name evidence="2" type="ORF">BDQ94DRAFT_146214</name>
</gene>
<sequence length="78" mass="8364">MKRQATLAGGSSTRNSPQTLAPWLLMYYFVQHEGIVFATHVSPFLGINPKNTLSTKSPPHSPLTGIGSEGPAKLEDGQ</sequence>
<evidence type="ECO:0000256" key="1">
    <source>
        <dbReference type="SAM" id="MobiDB-lite"/>
    </source>
</evidence>
<evidence type="ECO:0000313" key="3">
    <source>
        <dbReference type="Proteomes" id="UP000253729"/>
    </source>
</evidence>
<keyword evidence="3" id="KW-1185">Reference proteome</keyword>